<feature type="region of interest" description="Disordered" evidence="1">
    <location>
        <begin position="50"/>
        <end position="76"/>
    </location>
</feature>
<feature type="region of interest" description="Disordered" evidence="1">
    <location>
        <begin position="88"/>
        <end position="111"/>
    </location>
</feature>
<feature type="compositionally biased region" description="Low complexity" evidence="1">
    <location>
        <begin position="102"/>
        <end position="111"/>
    </location>
</feature>
<dbReference type="PROSITE" id="PS50003">
    <property type="entry name" value="PH_DOMAIN"/>
    <property type="match status" value="1"/>
</dbReference>
<feature type="compositionally biased region" description="Low complexity" evidence="1">
    <location>
        <begin position="526"/>
        <end position="536"/>
    </location>
</feature>
<organism evidence="4 5">
    <name type="scientific">Geodia barretti</name>
    <name type="common">Barrett's horny sponge</name>
    <dbReference type="NCBI Taxonomy" id="519541"/>
    <lineage>
        <taxon>Eukaryota</taxon>
        <taxon>Metazoa</taxon>
        <taxon>Porifera</taxon>
        <taxon>Demospongiae</taxon>
        <taxon>Heteroscleromorpha</taxon>
        <taxon>Tetractinellida</taxon>
        <taxon>Astrophorina</taxon>
        <taxon>Geodiidae</taxon>
        <taxon>Geodia</taxon>
    </lineage>
</organism>
<feature type="compositionally biased region" description="Low complexity" evidence="1">
    <location>
        <begin position="331"/>
        <end position="348"/>
    </location>
</feature>
<evidence type="ECO:0000313" key="5">
    <source>
        <dbReference type="Proteomes" id="UP001174909"/>
    </source>
</evidence>
<dbReference type="Gene3D" id="2.60.40.150">
    <property type="entry name" value="C2 domain"/>
    <property type="match status" value="1"/>
</dbReference>
<dbReference type="PROSITE" id="PS50004">
    <property type="entry name" value="C2"/>
    <property type="match status" value="1"/>
</dbReference>
<feature type="region of interest" description="Disordered" evidence="1">
    <location>
        <begin position="272"/>
        <end position="582"/>
    </location>
</feature>
<dbReference type="InterPro" id="IPR035892">
    <property type="entry name" value="C2_domain_sf"/>
</dbReference>
<comment type="caution">
    <text evidence="4">The sequence shown here is derived from an EMBL/GenBank/DDBJ whole genome shotgun (WGS) entry which is preliminary data.</text>
</comment>
<feature type="domain" description="C2" evidence="3">
    <location>
        <begin position="819"/>
        <end position="932"/>
    </location>
</feature>
<protein>
    <submittedName>
        <fullName evidence="4">Intersectin-1</fullName>
    </submittedName>
</protein>
<dbReference type="SMART" id="SM00233">
    <property type="entry name" value="PH"/>
    <property type="match status" value="1"/>
</dbReference>
<proteinExistence type="predicted"/>
<dbReference type="CDD" id="cd00030">
    <property type="entry name" value="C2"/>
    <property type="match status" value="1"/>
</dbReference>
<dbReference type="SUPFAM" id="SSF50729">
    <property type="entry name" value="PH domain-like"/>
    <property type="match status" value="1"/>
</dbReference>
<dbReference type="InterPro" id="IPR000008">
    <property type="entry name" value="C2_dom"/>
</dbReference>
<dbReference type="SUPFAM" id="SSF47986">
    <property type="entry name" value="DEATH domain"/>
    <property type="match status" value="1"/>
</dbReference>
<dbReference type="InterPro" id="IPR011029">
    <property type="entry name" value="DEATH-like_dom_sf"/>
</dbReference>
<dbReference type="EMBL" id="CASHTH010003610">
    <property type="protein sequence ID" value="CAI8047120.1"/>
    <property type="molecule type" value="Genomic_DNA"/>
</dbReference>
<dbReference type="AlphaFoldDB" id="A0AA35TF23"/>
<dbReference type="InterPro" id="IPR011993">
    <property type="entry name" value="PH-like_dom_sf"/>
</dbReference>
<accession>A0AA35TF23</accession>
<evidence type="ECO:0000259" key="2">
    <source>
        <dbReference type="PROSITE" id="PS50003"/>
    </source>
</evidence>
<feature type="compositionally biased region" description="Polar residues" evidence="1">
    <location>
        <begin position="305"/>
        <end position="319"/>
    </location>
</feature>
<gene>
    <name evidence="4" type="ORF">GBAR_LOCUS26037</name>
</gene>
<dbReference type="Pfam" id="PF00168">
    <property type="entry name" value="C2"/>
    <property type="match status" value="1"/>
</dbReference>
<keyword evidence="5" id="KW-1185">Reference proteome</keyword>
<sequence>MSRVAPKPSSTGKLRRLTANWAFENIPEPSHKTTGQPRDELLRQRMNASKTEVGRRIHQAKSTFTKDLPPPSYDAGRKRQDYLRQHENEPASVDDSFNDAMSDGTDSGLGSATTLSSSQEILEYMADNLMHFLNPTLVLPHLMNHSLLTEEDADYISSPKQSDEEKKEKILCALAVQDADVVERLVECLARDSVYSNHRYIARKLRDAMDLKRKHPDVPLSTLRLGTPPRDSKESSPPSAPIKPRGAAQRNSIAKLLATKRNNVANLISQIETKETSQHQPTVTESHTSEQPAVTDKPFGHKEPVTTSPYNHPQSNPVNTVRHHINTNAVSRSTSQSSSPLSPPSTTRPEMHSSHIPHHPLSPSHNRPNPPSPASPTVSFSPSHTQPAPLSARPRPHPMSPKSPSPQLTPHSISPHIMTHAPSSHTYSVAMSHQHSTPNSPSVTSPPRPQPPPRATAPKLFQAHAIPQSPSDTERHTSVSPTDLPTSPTSQHSTDSGRVSLRERETTSSLASLGESNIHSQRKSLPDLLSSSSPKKPFYPPSPSYTEKGADELTPPDKYSPDNHADDSIQTADEIPVRHRQRAPRLAGLTARFYRHRRSASMSAYDTRPFKRGEQLYASENRGRMERSGFYHYGQGKTDAATAKVRASVREGTEKLVKRRIDWLQERVQFTDCPEHIQFTSQTHYGEERELLYSGTLHKHGKARFVVLFTDYLLVLKARRPSVPSKLGGVFSFQQSSRIDWFSELEYTAKKPLPLHLLTVQHQSSKQSNDNFCLHFNEKNKVMEIVLQAVSKEARDIWVEELSEAITQATSAHADTFVLVGNRALIKNSGEPYKKLQLQIHSASSLGLAANCNSFSLFCVIELGKQRCRTPSVMGGYNPSWGYKCEFTDFDDEDNLLIEVFSENIFRPNDFLGCLNVPLTSLPEEQPGRKNFDGNMVLAGLEEAFAGELHITVEQGWETKM</sequence>
<feature type="compositionally biased region" description="Polar residues" evidence="1">
    <location>
        <begin position="421"/>
        <end position="435"/>
    </location>
</feature>
<feature type="compositionally biased region" description="Pro residues" evidence="1">
    <location>
        <begin position="444"/>
        <end position="455"/>
    </location>
</feature>
<feature type="compositionally biased region" description="Polar residues" evidence="1">
    <location>
        <begin position="278"/>
        <end position="292"/>
    </location>
</feature>
<feature type="compositionally biased region" description="Polar residues" evidence="1">
    <location>
        <begin position="478"/>
        <end position="497"/>
    </location>
</feature>
<dbReference type="SMART" id="SM00239">
    <property type="entry name" value="C2"/>
    <property type="match status" value="1"/>
</dbReference>
<dbReference type="InterPro" id="IPR001849">
    <property type="entry name" value="PH_domain"/>
</dbReference>
<feature type="domain" description="PH" evidence="2">
    <location>
        <begin position="690"/>
        <end position="807"/>
    </location>
</feature>
<reference evidence="4" key="1">
    <citation type="submission" date="2023-03" db="EMBL/GenBank/DDBJ databases">
        <authorList>
            <person name="Steffen K."/>
            <person name="Cardenas P."/>
        </authorList>
    </citation>
    <scope>NUCLEOTIDE SEQUENCE</scope>
</reference>
<dbReference type="Pfam" id="PF16652">
    <property type="entry name" value="PH_13"/>
    <property type="match status" value="1"/>
</dbReference>
<dbReference type="Gene3D" id="2.30.29.30">
    <property type="entry name" value="Pleckstrin-homology domain (PH domain)/Phosphotyrosine-binding domain (PTB)"/>
    <property type="match status" value="1"/>
</dbReference>
<dbReference type="SUPFAM" id="SSF49562">
    <property type="entry name" value="C2 domain (Calcium/lipid-binding domain, CaLB)"/>
    <property type="match status" value="1"/>
</dbReference>
<dbReference type="CDD" id="cd01671">
    <property type="entry name" value="CARD"/>
    <property type="match status" value="1"/>
</dbReference>
<dbReference type="Proteomes" id="UP001174909">
    <property type="component" value="Unassembled WGS sequence"/>
</dbReference>
<dbReference type="Gene3D" id="1.10.533.10">
    <property type="entry name" value="Death Domain, Fas"/>
    <property type="match status" value="1"/>
</dbReference>
<name>A0AA35TF23_GEOBA</name>
<evidence type="ECO:0000313" key="4">
    <source>
        <dbReference type="EMBL" id="CAI8047120.1"/>
    </source>
</evidence>
<evidence type="ECO:0000256" key="1">
    <source>
        <dbReference type="SAM" id="MobiDB-lite"/>
    </source>
</evidence>
<feature type="compositionally biased region" description="Polar residues" evidence="1">
    <location>
        <begin position="377"/>
        <end position="388"/>
    </location>
</feature>
<feature type="region of interest" description="Disordered" evidence="1">
    <location>
        <begin position="216"/>
        <end position="249"/>
    </location>
</feature>
<evidence type="ECO:0000259" key="3">
    <source>
        <dbReference type="PROSITE" id="PS50004"/>
    </source>
</evidence>
<feature type="compositionally biased region" description="Polar residues" evidence="1">
    <location>
        <begin position="507"/>
        <end position="519"/>
    </location>
</feature>